<dbReference type="SUPFAM" id="SSF53850">
    <property type="entry name" value="Periplasmic binding protein-like II"/>
    <property type="match status" value="1"/>
</dbReference>
<dbReference type="Pfam" id="PF01547">
    <property type="entry name" value="SBP_bac_1"/>
    <property type="match status" value="1"/>
</dbReference>
<dbReference type="Gene3D" id="3.40.190.10">
    <property type="entry name" value="Periplasmic binding protein-like II"/>
    <property type="match status" value="1"/>
</dbReference>
<keyword evidence="2" id="KW-1185">Reference proteome</keyword>
<proteinExistence type="predicted"/>
<name>A0A9X3WBX0_9BACI</name>
<dbReference type="InterPro" id="IPR006059">
    <property type="entry name" value="SBP"/>
</dbReference>
<reference evidence="1" key="1">
    <citation type="submission" date="2022-06" db="EMBL/GenBank/DDBJ databases">
        <title>Aquibacillus sp. a new bacterium isolated from soil saline samples.</title>
        <authorList>
            <person name="Galisteo C."/>
            <person name="De La Haba R."/>
            <person name="Sanchez-Porro C."/>
            <person name="Ventosa A."/>
        </authorList>
    </citation>
    <scope>NUCLEOTIDE SEQUENCE</scope>
    <source>
        <strain evidence="1">3ASR75-54</strain>
    </source>
</reference>
<dbReference type="PANTHER" id="PTHR43649">
    <property type="entry name" value="ARABINOSE-BINDING PROTEIN-RELATED"/>
    <property type="match status" value="1"/>
</dbReference>
<accession>A0A9X3WBX0</accession>
<organism evidence="1 2">
    <name type="scientific">Aquibacillus salsiterrae</name>
    <dbReference type="NCBI Taxonomy" id="2950439"/>
    <lineage>
        <taxon>Bacteria</taxon>
        <taxon>Bacillati</taxon>
        <taxon>Bacillota</taxon>
        <taxon>Bacilli</taxon>
        <taxon>Bacillales</taxon>
        <taxon>Bacillaceae</taxon>
        <taxon>Aquibacillus</taxon>
    </lineage>
</organism>
<sequence>MFSLNNKKIIVSFIVFILILTQIQSSSVIAGENEKEGAVTNSKLLTNDISFIDERYSSYLTANQDQAIYQGEKLTFDSMETILVEQEFLKSVDGSMVAALKQNDEVTLVIDAPKNALYQIALNFKTENDYVLPVRMDLKVNDDRLFYELRNLVFESEWMSPEEIRKDKYGNEIVPQPVKGHNWQKKFIMDSSYRTNDPFLIELEKGENELTFNVLEGEILVKSLELSSPTKLESNEQKSVTGSNFISVQGEDIALRNDSSIRAGSLYNVDLTPYSAENRVLNYLADDSFKKPGHEVQYEFEVREDGYYYLGLNYQQGSKADFPVFMQIKLDGKIPFKKFKDYPFEYTRGFENTTLINKETNEKIPVYLKRGTHKVSFMISIAPLKPTIEKVEQLSSEIQALSLELTNLAGPNLDRNRDIDIEEFLPGVENQLINWADEINQLYQGLKAFSPNVTEIGAFSQLNIAEEQLKSLAEEVDKLIVRKNELSTGTNSITAYLGTLLQQINDNGFAIDQIYFYQDEKDIPKGKGFLYKQYSKLERLVKSFGNQDYSVDSTDPNHLQVWINRPRQYVEIIQQLIDEEFTPETGIEVDLSLMPDQNKLILANAAGDAPDVAVGVNYALPFEIAIRGALQNLEEYKDFGEVKNRFPQGLLIPGTVEGGTYSIPDTMNFWVLFYRKDILEKLQLPVPDTLDQVRTYLPELQRKGMNFFYPTAGMPGLKIFAGTMPVIYQNGGKFYGETIGQTQLNDNETIEGMRQLTELFTIYNAPYDVPSFYQQFRDGSLPIGISDYFMYNLILNAAPEIANLWDIALMPGVENENGEIQRWSAGGAESNIIFKESDKKEDAWEFLKWWSDKEVQVAFGNILQTTYGKEYIWNTANIEAFDELPWVTNHKNVILEQTEWVTEVPRVPGSYMLERELSNAYNSIVLDGENLRNAVDLASKRVKRETLRKLEEFGYYKDGNMIKPYLNPASNNE</sequence>
<gene>
    <name evidence="1" type="ORF">NC799_08045</name>
</gene>
<comment type="caution">
    <text evidence="1">The sequence shown here is derived from an EMBL/GenBank/DDBJ whole genome shotgun (WGS) entry which is preliminary data.</text>
</comment>
<dbReference type="PANTHER" id="PTHR43649:SF27">
    <property type="entry name" value="EXTRACELLULAR SOLUTE-BINDING PROTEIN FAMILY 1"/>
    <property type="match status" value="1"/>
</dbReference>
<dbReference type="InterPro" id="IPR050490">
    <property type="entry name" value="Bact_solute-bd_prot1"/>
</dbReference>
<dbReference type="Gene3D" id="2.60.120.260">
    <property type="entry name" value="Galactose-binding domain-like"/>
    <property type="match status" value="1"/>
</dbReference>
<dbReference type="EMBL" id="JAMQKC010000005">
    <property type="protein sequence ID" value="MDC3416870.1"/>
    <property type="molecule type" value="Genomic_DNA"/>
</dbReference>
<evidence type="ECO:0000313" key="1">
    <source>
        <dbReference type="EMBL" id="MDC3416870.1"/>
    </source>
</evidence>
<evidence type="ECO:0000313" key="2">
    <source>
        <dbReference type="Proteomes" id="UP001145069"/>
    </source>
</evidence>
<dbReference type="RefSeq" id="WP_272445906.1">
    <property type="nucleotide sequence ID" value="NZ_JAMQKC010000005.1"/>
</dbReference>
<dbReference type="AlphaFoldDB" id="A0A9X3WBX0"/>
<protein>
    <submittedName>
        <fullName evidence="1">Extracellular solute-binding protein</fullName>
    </submittedName>
</protein>
<dbReference type="Proteomes" id="UP001145069">
    <property type="component" value="Unassembled WGS sequence"/>
</dbReference>